<dbReference type="SUPFAM" id="SSF52374">
    <property type="entry name" value="Nucleotidylyl transferase"/>
    <property type="match status" value="1"/>
</dbReference>
<organism evidence="9 10">
    <name type="scientific">Cirrhinus molitorella</name>
    <name type="common">mud carp</name>
    <dbReference type="NCBI Taxonomy" id="172907"/>
    <lineage>
        <taxon>Eukaryota</taxon>
        <taxon>Metazoa</taxon>
        <taxon>Chordata</taxon>
        <taxon>Craniata</taxon>
        <taxon>Vertebrata</taxon>
        <taxon>Euteleostomi</taxon>
        <taxon>Actinopterygii</taxon>
        <taxon>Neopterygii</taxon>
        <taxon>Teleostei</taxon>
        <taxon>Ostariophysi</taxon>
        <taxon>Cypriniformes</taxon>
        <taxon>Cyprinidae</taxon>
        <taxon>Labeoninae</taxon>
        <taxon>Labeonini</taxon>
        <taxon>Cirrhinus</taxon>
    </lineage>
</organism>
<reference evidence="9 10" key="1">
    <citation type="submission" date="2023-09" db="EMBL/GenBank/DDBJ databases">
        <authorList>
            <person name="Wang M."/>
        </authorList>
    </citation>
    <scope>NUCLEOTIDE SEQUENCE [LARGE SCALE GENOMIC DNA]</scope>
    <source>
        <strain evidence="9">GT-2023</strain>
        <tissue evidence="9">Liver</tissue>
    </source>
</reference>
<evidence type="ECO:0000256" key="2">
    <source>
        <dbReference type="ARBA" id="ARBA00013164"/>
    </source>
</evidence>
<comment type="caution">
    <text evidence="9">The sequence shown here is derived from an EMBL/GenBank/DDBJ whole genome shotgun (WGS) entry which is preliminary data.</text>
</comment>
<protein>
    <recommendedName>
        <fullName evidence="2">leucine--tRNA ligase</fullName>
        <ecNumber evidence="2">6.1.1.4</ecNumber>
    </recommendedName>
</protein>
<evidence type="ECO:0000313" key="9">
    <source>
        <dbReference type="EMBL" id="KAL1258866.1"/>
    </source>
</evidence>
<gene>
    <name evidence="9" type="ORF">QQF64_009443</name>
</gene>
<dbReference type="PANTHER" id="PTHR43740:SF2">
    <property type="entry name" value="LEUCINE--TRNA LIGASE, MITOCHONDRIAL"/>
    <property type="match status" value="1"/>
</dbReference>
<dbReference type="PANTHER" id="PTHR43740">
    <property type="entry name" value="LEUCYL-TRNA SYNTHETASE"/>
    <property type="match status" value="1"/>
</dbReference>
<dbReference type="EC" id="6.1.1.4" evidence="2"/>
<dbReference type="Gene3D" id="3.40.50.620">
    <property type="entry name" value="HUPs"/>
    <property type="match status" value="1"/>
</dbReference>
<evidence type="ECO:0000259" key="8">
    <source>
        <dbReference type="Pfam" id="PF00133"/>
    </source>
</evidence>
<sequence>MLLALWRVGVCPRRPLLDAGLIRVSVRSLFSESGVWERDYKAETRRQVEQWWHGRIQEQWQRDLADQSSRKKFYVLSMFPYPSGRLHMGHVRVYTISDTISHFQRMRGHQ</sequence>
<name>A0ABR3M3Q0_9TELE</name>
<keyword evidence="3" id="KW-0436">Ligase</keyword>
<keyword evidence="6" id="KW-0648">Protein biosynthesis</keyword>
<dbReference type="InterPro" id="IPR002302">
    <property type="entry name" value="Leu-tRNA-ligase"/>
</dbReference>
<dbReference type="PROSITE" id="PS00178">
    <property type="entry name" value="AA_TRNA_LIGASE_I"/>
    <property type="match status" value="1"/>
</dbReference>
<evidence type="ECO:0000256" key="7">
    <source>
        <dbReference type="ARBA" id="ARBA00023146"/>
    </source>
</evidence>
<keyword evidence="5" id="KW-0067">ATP-binding</keyword>
<dbReference type="InterPro" id="IPR014729">
    <property type="entry name" value="Rossmann-like_a/b/a_fold"/>
</dbReference>
<dbReference type="EMBL" id="JAYMGO010000016">
    <property type="protein sequence ID" value="KAL1258866.1"/>
    <property type="molecule type" value="Genomic_DNA"/>
</dbReference>
<keyword evidence="7" id="KW-0030">Aminoacyl-tRNA synthetase</keyword>
<evidence type="ECO:0000256" key="4">
    <source>
        <dbReference type="ARBA" id="ARBA00022741"/>
    </source>
</evidence>
<keyword evidence="10" id="KW-1185">Reference proteome</keyword>
<keyword evidence="4" id="KW-0547">Nucleotide-binding</keyword>
<feature type="non-terminal residue" evidence="9">
    <location>
        <position position="110"/>
    </location>
</feature>
<proteinExistence type="inferred from homology"/>
<evidence type="ECO:0000313" key="10">
    <source>
        <dbReference type="Proteomes" id="UP001558613"/>
    </source>
</evidence>
<dbReference type="InterPro" id="IPR002300">
    <property type="entry name" value="aa-tRNA-synth_Ia"/>
</dbReference>
<evidence type="ECO:0000256" key="5">
    <source>
        <dbReference type="ARBA" id="ARBA00022840"/>
    </source>
</evidence>
<dbReference type="Proteomes" id="UP001558613">
    <property type="component" value="Unassembled WGS sequence"/>
</dbReference>
<dbReference type="Pfam" id="PF00133">
    <property type="entry name" value="tRNA-synt_1"/>
    <property type="match status" value="1"/>
</dbReference>
<evidence type="ECO:0000256" key="1">
    <source>
        <dbReference type="ARBA" id="ARBA00005594"/>
    </source>
</evidence>
<feature type="domain" description="Aminoacyl-tRNA synthetase class Ia" evidence="8">
    <location>
        <begin position="50"/>
        <end position="110"/>
    </location>
</feature>
<evidence type="ECO:0000256" key="6">
    <source>
        <dbReference type="ARBA" id="ARBA00022917"/>
    </source>
</evidence>
<evidence type="ECO:0000256" key="3">
    <source>
        <dbReference type="ARBA" id="ARBA00022598"/>
    </source>
</evidence>
<accession>A0ABR3M3Q0</accession>
<dbReference type="InterPro" id="IPR001412">
    <property type="entry name" value="aa-tRNA-synth_I_CS"/>
</dbReference>
<comment type="similarity">
    <text evidence="1">Belongs to the class-I aminoacyl-tRNA synthetase family.</text>
</comment>